<evidence type="ECO:0000259" key="7">
    <source>
        <dbReference type="Pfam" id="PF00692"/>
    </source>
</evidence>
<keyword evidence="5" id="KW-0460">Magnesium</keyword>
<comment type="pathway">
    <text evidence="5">Pyrimidine metabolism; dUMP biosynthesis; dUMP from dCTP (dUTP route): step 2/2.</text>
</comment>
<evidence type="ECO:0000313" key="9">
    <source>
        <dbReference type="Proteomes" id="UP001524547"/>
    </source>
</evidence>
<name>A0ABT1VYJ5_9PROT</name>
<dbReference type="InterPro" id="IPR036157">
    <property type="entry name" value="dUTPase-like_sf"/>
</dbReference>
<proteinExistence type="inferred from homology"/>
<dbReference type="PANTHER" id="PTHR11241">
    <property type="entry name" value="DEOXYURIDINE 5'-TRIPHOSPHATE NUCLEOTIDOHYDROLASE"/>
    <property type="match status" value="1"/>
</dbReference>
<feature type="binding site" evidence="5">
    <location>
        <begin position="88"/>
        <end position="90"/>
    </location>
    <ligand>
        <name>substrate</name>
    </ligand>
</feature>
<comment type="caution">
    <text evidence="8">The sequence shown here is derived from an EMBL/GenBank/DDBJ whole genome shotgun (WGS) entry which is preliminary data.</text>
</comment>
<sequence length="176" mass="17915">MTAPVRTLLVRRLPHGADLPLPGYATAGAAGMDLLAAVDAPVTVPAGGRVLIPTGLAVALPPGHELQIRPRSGLALKHGITLPNTPGTIDEDYRGEIGVILLNTGADPFVVERGMRVAQAVLAPVLRVAWREVDALDETGRAAGGFGSTGGGGPGHTTTGRPAGPERKPEPGVRGV</sequence>
<evidence type="ECO:0000256" key="2">
    <source>
        <dbReference type="ARBA" id="ARBA00022801"/>
    </source>
</evidence>
<comment type="function">
    <text evidence="5">This enzyme is involved in nucleotide metabolism: it produces dUMP, the immediate precursor of thymidine nucleotides and it decreases the intracellular concentration of dUTP so that uracil cannot be incorporated into DNA.</text>
</comment>
<comment type="similarity">
    <text evidence="1 5">Belongs to the dUTPase family.</text>
</comment>
<dbReference type="NCBIfam" id="NF001862">
    <property type="entry name" value="PRK00601.1"/>
    <property type="match status" value="1"/>
</dbReference>
<gene>
    <name evidence="5 8" type="primary">dut</name>
    <name evidence="8" type="ORF">NFI88_08085</name>
</gene>
<organism evidence="8 9">
    <name type="scientific">Rhizosaccharibacter radicis</name>
    <dbReference type="NCBI Taxonomy" id="2782605"/>
    <lineage>
        <taxon>Bacteria</taxon>
        <taxon>Pseudomonadati</taxon>
        <taxon>Pseudomonadota</taxon>
        <taxon>Alphaproteobacteria</taxon>
        <taxon>Acetobacterales</taxon>
        <taxon>Acetobacteraceae</taxon>
        <taxon>Rhizosaccharibacter</taxon>
    </lineage>
</organism>
<protein>
    <recommendedName>
        <fullName evidence="5">Deoxyuridine 5'-triphosphate nucleotidohydrolase</fullName>
        <shortName evidence="5">dUTPase</shortName>
        <ecNumber evidence="5">3.6.1.23</ecNumber>
    </recommendedName>
    <alternativeName>
        <fullName evidence="5">dUTP pyrophosphatase</fullName>
    </alternativeName>
</protein>
<evidence type="ECO:0000256" key="6">
    <source>
        <dbReference type="SAM" id="MobiDB-lite"/>
    </source>
</evidence>
<evidence type="ECO:0000313" key="8">
    <source>
        <dbReference type="EMBL" id="MCQ8240794.1"/>
    </source>
</evidence>
<dbReference type="SUPFAM" id="SSF51283">
    <property type="entry name" value="dUTPase-like"/>
    <property type="match status" value="1"/>
</dbReference>
<dbReference type="GO" id="GO:0004170">
    <property type="term" value="F:dUTP diphosphatase activity"/>
    <property type="evidence" value="ECO:0007669"/>
    <property type="project" value="UniProtKB-EC"/>
</dbReference>
<accession>A0ABT1VYJ5</accession>
<dbReference type="HAMAP" id="MF_00116">
    <property type="entry name" value="dUTPase_bact"/>
    <property type="match status" value="1"/>
</dbReference>
<dbReference type="InterPro" id="IPR008181">
    <property type="entry name" value="dUTPase"/>
</dbReference>
<comment type="cofactor">
    <cofactor evidence="5">
        <name>Mg(2+)</name>
        <dbReference type="ChEBI" id="CHEBI:18420"/>
    </cofactor>
</comment>
<feature type="compositionally biased region" description="Basic and acidic residues" evidence="6">
    <location>
        <begin position="164"/>
        <end position="176"/>
    </location>
</feature>
<dbReference type="EC" id="3.6.1.23" evidence="5"/>
<dbReference type="CDD" id="cd07557">
    <property type="entry name" value="trimeric_dUTPase"/>
    <property type="match status" value="1"/>
</dbReference>
<dbReference type="InterPro" id="IPR029054">
    <property type="entry name" value="dUTPase-like"/>
</dbReference>
<keyword evidence="9" id="KW-1185">Reference proteome</keyword>
<dbReference type="Gene3D" id="2.70.40.10">
    <property type="match status" value="1"/>
</dbReference>
<dbReference type="Proteomes" id="UP001524547">
    <property type="component" value="Unassembled WGS sequence"/>
</dbReference>
<dbReference type="InterPro" id="IPR033704">
    <property type="entry name" value="dUTPase_trimeric"/>
</dbReference>
<keyword evidence="2 5" id="KW-0378">Hydrolase</keyword>
<feature type="compositionally biased region" description="Gly residues" evidence="6">
    <location>
        <begin position="142"/>
        <end position="155"/>
    </location>
</feature>
<dbReference type="Pfam" id="PF00692">
    <property type="entry name" value="dUTPase"/>
    <property type="match status" value="1"/>
</dbReference>
<comment type="caution">
    <text evidence="5">Lacks conserved residue(s) required for the propagation of feature annotation.</text>
</comment>
<evidence type="ECO:0000256" key="5">
    <source>
        <dbReference type="HAMAP-Rule" id="MF_00116"/>
    </source>
</evidence>
<feature type="region of interest" description="Disordered" evidence="6">
    <location>
        <begin position="141"/>
        <end position="176"/>
    </location>
</feature>
<feature type="domain" description="dUTPase-like" evidence="7">
    <location>
        <begin position="20"/>
        <end position="150"/>
    </location>
</feature>
<reference evidence="8 9" key="1">
    <citation type="submission" date="2022-06" db="EMBL/GenBank/DDBJ databases">
        <title>Rhizosaccharibacter gen. nov. sp. nov. KSS12, endophytic bacteria isolated from sugarcane.</title>
        <authorList>
            <person name="Pitiwittayakul N."/>
        </authorList>
    </citation>
    <scope>NUCLEOTIDE SEQUENCE [LARGE SCALE GENOMIC DNA]</scope>
    <source>
        <strain evidence="8 9">KSS12</strain>
    </source>
</reference>
<comment type="catalytic activity">
    <reaction evidence="4 5">
        <text>dUTP + H2O = dUMP + diphosphate + H(+)</text>
        <dbReference type="Rhea" id="RHEA:10248"/>
        <dbReference type="ChEBI" id="CHEBI:15377"/>
        <dbReference type="ChEBI" id="CHEBI:15378"/>
        <dbReference type="ChEBI" id="CHEBI:33019"/>
        <dbReference type="ChEBI" id="CHEBI:61555"/>
        <dbReference type="ChEBI" id="CHEBI:246422"/>
        <dbReference type="EC" id="3.6.1.23"/>
    </reaction>
</comment>
<feature type="binding site" evidence="5">
    <location>
        <position position="84"/>
    </location>
    <ligand>
        <name>substrate</name>
    </ligand>
</feature>
<keyword evidence="5" id="KW-0479">Metal-binding</keyword>
<dbReference type="RefSeq" id="WP_422919528.1">
    <property type="nucleotide sequence ID" value="NZ_JAMZEJ010000004.1"/>
</dbReference>
<dbReference type="NCBIfam" id="TIGR00576">
    <property type="entry name" value="dut"/>
    <property type="match status" value="1"/>
</dbReference>
<dbReference type="PANTHER" id="PTHR11241:SF0">
    <property type="entry name" value="DEOXYURIDINE 5'-TRIPHOSPHATE NUCLEOTIDOHYDROLASE"/>
    <property type="match status" value="1"/>
</dbReference>
<feature type="binding site" evidence="5">
    <location>
        <begin position="71"/>
        <end position="73"/>
    </location>
    <ligand>
        <name>substrate</name>
    </ligand>
</feature>
<keyword evidence="3 5" id="KW-0546">Nucleotide metabolism</keyword>
<dbReference type="EMBL" id="JAMZEJ010000004">
    <property type="protein sequence ID" value="MCQ8240794.1"/>
    <property type="molecule type" value="Genomic_DNA"/>
</dbReference>
<evidence type="ECO:0000256" key="3">
    <source>
        <dbReference type="ARBA" id="ARBA00023080"/>
    </source>
</evidence>
<evidence type="ECO:0000256" key="4">
    <source>
        <dbReference type="ARBA" id="ARBA00047686"/>
    </source>
</evidence>
<evidence type="ECO:0000256" key="1">
    <source>
        <dbReference type="ARBA" id="ARBA00006581"/>
    </source>
</evidence>